<dbReference type="CDD" id="cd06580">
    <property type="entry name" value="TM_PBP1_transp_TpRbsC_like"/>
    <property type="match status" value="1"/>
</dbReference>
<gene>
    <name evidence="7" type="ORF">ACFQPS_19375</name>
</gene>
<keyword evidence="4 6" id="KW-1133">Transmembrane helix</keyword>
<keyword evidence="5 6" id="KW-0472">Membrane</keyword>
<dbReference type="PANTHER" id="PTHR47089:SF1">
    <property type="entry name" value="GUANOSINE ABC TRANSPORTER PERMEASE PROTEIN NUPP"/>
    <property type="match status" value="1"/>
</dbReference>
<evidence type="ECO:0000256" key="3">
    <source>
        <dbReference type="ARBA" id="ARBA00022692"/>
    </source>
</evidence>
<name>A0ABW2L1W2_9PROT</name>
<feature type="transmembrane region" description="Helical" evidence="6">
    <location>
        <begin position="146"/>
        <end position="167"/>
    </location>
</feature>
<dbReference type="EMBL" id="JBHTCM010000028">
    <property type="protein sequence ID" value="MFC7335338.1"/>
    <property type="molecule type" value="Genomic_DNA"/>
</dbReference>
<keyword evidence="3 6" id="KW-0812">Transmembrane</keyword>
<feature type="transmembrane region" description="Helical" evidence="6">
    <location>
        <begin position="307"/>
        <end position="327"/>
    </location>
</feature>
<dbReference type="Pfam" id="PF02653">
    <property type="entry name" value="BPD_transp_2"/>
    <property type="match status" value="1"/>
</dbReference>
<feature type="transmembrane region" description="Helical" evidence="6">
    <location>
        <begin position="336"/>
        <end position="355"/>
    </location>
</feature>
<feature type="transmembrane region" description="Helical" evidence="6">
    <location>
        <begin position="210"/>
        <end position="228"/>
    </location>
</feature>
<feature type="transmembrane region" description="Helical" evidence="6">
    <location>
        <begin position="96"/>
        <end position="115"/>
    </location>
</feature>
<evidence type="ECO:0000256" key="1">
    <source>
        <dbReference type="ARBA" id="ARBA00004651"/>
    </source>
</evidence>
<dbReference type="PANTHER" id="PTHR47089">
    <property type="entry name" value="ABC TRANSPORTER, PERMEASE PROTEIN"/>
    <property type="match status" value="1"/>
</dbReference>
<proteinExistence type="predicted"/>
<evidence type="ECO:0000313" key="7">
    <source>
        <dbReference type="EMBL" id="MFC7335338.1"/>
    </source>
</evidence>
<feature type="transmembrane region" description="Helical" evidence="6">
    <location>
        <begin position="14"/>
        <end position="39"/>
    </location>
</feature>
<feature type="transmembrane region" description="Helical" evidence="6">
    <location>
        <begin position="282"/>
        <end position="301"/>
    </location>
</feature>
<dbReference type="Proteomes" id="UP001596456">
    <property type="component" value="Unassembled WGS sequence"/>
</dbReference>
<comment type="subcellular location">
    <subcellularLocation>
        <location evidence="1">Cell membrane</location>
        <topology evidence="1">Multi-pass membrane protein</topology>
    </subcellularLocation>
</comment>
<dbReference type="InterPro" id="IPR001851">
    <property type="entry name" value="ABC_transp_permease"/>
</dbReference>
<feature type="transmembrane region" description="Helical" evidence="6">
    <location>
        <begin position="121"/>
        <end position="139"/>
    </location>
</feature>
<reference evidence="8" key="1">
    <citation type="journal article" date="2019" name="Int. J. Syst. Evol. Microbiol.">
        <title>The Global Catalogue of Microorganisms (GCM) 10K type strain sequencing project: providing services to taxonomists for standard genome sequencing and annotation.</title>
        <authorList>
            <consortium name="The Broad Institute Genomics Platform"/>
            <consortium name="The Broad Institute Genome Sequencing Center for Infectious Disease"/>
            <person name="Wu L."/>
            <person name="Ma J."/>
        </authorList>
    </citation>
    <scope>NUCLEOTIDE SEQUENCE [LARGE SCALE GENOMIC DNA]</scope>
    <source>
        <strain evidence="8">CGMCC 1.16275</strain>
    </source>
</reference>
<evidence type="ECO:0000256" key="6">
    <source>
        <dbReference type="SAM" id="Phobius"/>
    </source>
</evidence>
<keyword evidence="8" id="KW-1185">Reference proteome</keyword>
<accession>A0ABW2L1W2</accession>
<feature type="transmembrane region" description="Helical" evidence="6">
    <location>
        <begin position="46"/>
        <end position="65"/>
    </location>
</feature>
<feature type="transmembrane region" description="Helical" evidence="6">
    <location>
        <begin position="256"/>
        <end position="275"/>
    </location>
</feature>
<evidence type="ECO:0000256" key="4">
    <source>
        <dbReference type="ARBA" id="ARBA00022989"/>
    </source>
</evidence>
<keyword evidence="2" id="KW-1003">Cell membrane</keyword>
<evidence type="ECO:0000256" key="5">
    <source>
        <dbReference type="ARBA" id="ARBA00023136"/>
    </source>
</evidence>
<comment type="caution">
    <text evidence="7">The sequence shown here is derived from an EMBL/GenBank/DDBJ whole genome shotgun (WGS) entry which is preliminary data.</text>
</comment>
<feature type="transmembrane region" description="Helical" evidence="6">
    <location>
        <begin position="71"/>
        <end position="89"/>
    </location>
</feature>
<evidence type="ECO:0000256" key="2">
    <source>
        <dbReference type="ARBA" id="ARBA00022475"/>
    </source>
</evidence>
<protein>
    <submittedName>
        <fullName evidence="7">ABC transporter permease</fullName>
    </submittedName>
</protein>
<sequence>MSAGTTTADGLPRWVSLALLPAINITVALLVSALVILAIGEDPAGALWTMLVGAFGSGTGLGYTLYYATSLIFTGLSVSVAFHAGLFNIGSEGQAYIGGLGVGLVCLALGGWPWWAVLPLTVLAAMAFGGAWAFIPGYLQAYRGSHVVITTIMFNFLASALMVYLLVNVLIRPGQMSPESREIDPSLFLPTLHGMLGALGLEIDATPLNLSFFLALAACLLVWLFIWHTRQGFALRTVGANEQAAHYAGMDPRRTVVVAMLISGALAGLLGINEIQGVQHRLMLNFPAGMGFTGIAVALMGRAHPAGIIPAAILFGALYQGGAELAFEYQSISPELVVVIQGVVILFAGALEHLFRPALVRLFARRGDRTAEA</sequence>
<organism evidence="7 8">
    <name type="scientific">Rhodocista pekingensis</name>
    <dbReference type="NCBI Taxonomy" id="201185"/>
    <lineage>
        <taxon>Bacteria</taxon>
        <taxon>Pseudomonadati</taxon>
        <taxon>Pseudomonadota</taxon>
        <taxon>Alphaproteobacteria</taxon>
        <taxon>Rhodospirillales</taxon>
        <taxon>Azospirillaceae</taxon>
        <taxon>Rhodocista</taxon>
    </lineage>
</organism>
<dbReference type="RefSeq" id="WP_377360901.1">
    <property type="nucleotide sequence ID" value="NZ_JBHTCM010000028.1"/>
</dbReference>
<evidence type="ECO:0000313" key="8">
    <source>
        <dbReference type="Proteomes" id="UP001596456"/>
    </source>
</evidence>